<dbReference type="PANTHER" id="PTHR42887">
    <property type="entry name" value="OS12G0638800 PROTEIN"/>
    <property type="match status" value="1"/>
</dbReference>
<evidence type="ECO:0000259" key="4">
    <source>
        <dbReference type="Pfam" id="PF03486"/>
    </source>
</evidence>
<reference evidence="6 7" key="1">
    <citation type="submission" date="2023-10" db="EMBL/GenBank/DDBJ databases">
        <title>Sorlinia euscelidii gen. nov., sp. nov., an acetic acid bacteria isolated from the gut of Euscelidius variegatus emitter.</title>
        <authorList>
            <person name="Michoud G."/>
            <person name="Marasco R."/>
            <person name="Seferji K."/>
            <person name="Gonella E."/>
            <person name="Garuglieri E."/>
            <person name="Alma A."/>
            <person name="Mapelli F."/>
            <person name="Borin S."/>
            <person name="Daffonchio D."/>
            <person name="Crotti E."/>
        </authorList>
    </citation>
    <scope>NUCLEOTIDE SEQUENCE [LARGE SCALE GENOMIC DNA]</scope>
    <source>
        <strain evidence="6 7">EV16P</strain>
    </source>
</reference>
<organism evidence="6 7">
    <name type="scientific">Sorlinia euscelidii</name>
    <dbReference type="NCBI Taxonomy" id="3081148"/>
    <lineage>
        <taxon>Bacteria</taxon>
        <taxon>Pseudomonadati</taxon>
        <taxon>Pseudomonadota</taxon>
        <taxon>Alphaproteobacteria</taxon>
        <taxon>Acetobacterales</taxon>
        <taxon>Acetobacteraceae</taxon>
        <taxon>Sorlinia</taxon>
    </lineage>
</organism>
<dbReference type="InterPro" id="IPR023166">
    <property type="entry name" value="BaiN-like_dom_sf"/>
</dbReference>
<dbReference type="NCBIfam" id="TIGR00275">
    <property type="entry name" value="aminoacetone oxidase family FAD-binding enzyme"/>
    <property type="match status" value="1"/>
</dbReference>
<evidence type="ECO:0000256" key="3">
    <source>
        <dbReference type="ARBA" id="ARBA00022827"/>
    </source>
</evidence>
<gene>
    <name evidence="6" type="ORF">DOFOFD_00005</name>
</gene>
<protein>
    <submittedName>
        <fullName evidence="6">Aminoacetone oxidase family FAD-binding enzyme</fullName>
    </submittedName>
</protein>
<sequence>MTKGFNPEIAVIGAGPAGLMAADFLSKKKFHVTIYEQKPNAGRKFLLAGRSGLNLTHAGGLDHFLKQYGDGAAWLRPALESFTPDDVIHFAENLGQACFTGTSGKIFPVGLKATQLLRAWLRRLRERGVAFQYRTHWCGFGDGGTILFAHEGAVAAQKPDAVLLALGGASWPRTGSDGAWTRYFQPDMLNPFAPANCGFRAALSPAFFSKHEGAVLKSVTAHFEGRKSRGDITVTKNGLEGAPIYALSAPLRQRITSQGAAELRIDLRPIMSMDQSRENVARLRPRESQSNHLRRLGLSPVARGLFQEAWFDHRDGLDLATALHNVPVRLEQPADMARAISVAGGVRQAAVDSGFMLRQRPGVFVAGEMLDWEAPTGGYLLQACFSTGYLAALSVEKWLTRHAG</sequence>
<dbReference type="InterPro" id="IPR057661">
    <property type="entry name" value="RsdA/BaiN/AoA(So)_Rossmann"/>
</dbReference>
<keyword evidence="7" id="KW-1185">Reference proteome</keyword>
<dbReference type="Gene3D" id="2.40.30.10">
    <property type="entry name" value="Translation factors"/>
    <property type="match status" value="1"/>
</dbReference>
<dbReference type="Proteomes" id="UP001312908">
    <property type="component" value="Unassembled WGS sequence"/>
</dbReference>
<dbReference type="Pfam" id="PF03486">
    <property type="entry name" value="HI0933_like"/>
    <property type="match status" value="1"/>
</dbReference>
<proteinExistence type="predicted"/>
<dbReference type="Pfam" id="PF22780">
    <property type="entry name" value="HI0933_like_1st"/>
    <property type="match status" value="1"/>
</dbReference>
<keyword evidence="3" id="KW-0274">FAD</keyword>
<evidence type="ECO:0000259" key="5">
    <source>
        <dbReference type="Pfam" id="PF22780"/>
    </source>
</evidence>
<dbReference type="PRINTS" id="PR00419">
    <property type="entry name" value="ADXRDTASE"/>
</dbReference>
<dbReference type="InterPro" id="IPR004792">
    <property type="entry name" value="BaiN-like"/>
</dbReference>
<dbReference type="PANTHER" id="PTHR42887:SF1">
    <property type="entry name" value="BLR3961 PROTEIN"/>
    <property type="match status" value="1"/>
</dbReference>
<comment type="caution">
    <text evidence="6">The sequence shown here is derived from an EMBL/GenBank/DDBJ whole genome shotgun (WGS) entry which is preliminary data.</text>
</comment>
<dbReference type="InterPro" id="IPR036188">
    <property type="entry name" value="FAD/NAD-bd_sf"/>
</dbReference>
<dbReference type="InterPro" id="IPR022460">
    <property type="entry name" value="Flavoprotein_PP4765"/>
</dbReference>
<keyword evidence="2" id="KW-0285">Flavoprotein</keyword>
<name>A0ABU7TZN3_9PROT</name>
<dbReference type="InterPro" id="IPR055178">
    <property type="entry name" value="RsdA/BaiN/AoA(So)-like_dom"/>
</dbReference>
<feature type="domain" description="RsdA/BaiN/AoA(So)-like insert" evidence="5">
    <location>
        <begin position="194"/>
        <end position="341"/>
    </location>
</feature>
<evidence type="ECO:0000256" key="2">
    <source>
        <dbReference type="ARBA" id="ARBA00022630"/>
    </source>
</evidence>
<accession>A0ABU7TZN3</accession>
<comment type="cofactor">
    <cofactor evidence="1">
        <name>FAD</name>
        <dbReference type="ChEBI" id="CHEBI:57692"/>
    </cofactor>
</comment>
<dbReference type="SUPFAM" id="SSF160996">
    <property type="entry name" value="HI0933 insert domain-like"/>
    <property type="match status" value="1"/>
</dbReference>
<dbReference type="NCBIfam" id="TIGR03862">
    <property type="entry name" value="flavo_PP4765"/>
    <property type="match status" value="1"/>
</dbReference>
<dbReference type="Gene3D" id="3.50.50.60">
    <property type="entry name" value="FAD/NAD(P)-binding domain"/>
    <property type="match status" value="1"/>
</dbReference>
<evidence type="ECO:0000256" key="1">
    <source>
        <dbReference type="ARBA" id="ARBA00001974"/>
    </source>
</evidence>
<feature type="domain" description="RsdA/BaiN/AoA(So)-like Rossmann fold-like" evidence="4">
    <location>
        <begin position="8"/>
        <end position="392"/>
    </location>
</feature>
<dbReference type="Gene3D" id="1.10.8.260">
    <property type="entry name" value="HI0933 insert domain-like"/>
    <property type="match status" value="1"/>
</dbReference>
<evidence type="ECO:0000313" key="6">
    <source>
        <dbReference type="EMBL" id="MEE8657403.1"/>
    </source>
</evidence>
<dbReference type="SUPFAM" id="SSF51905">
    <property type="entry name" value="FAD/NAD(P)-binding domain"/>
    <property type="match status" value="1"/>
</dbReference>
<evidence type="ECO:0000313" key="7">
    <source>
        <dbReference type="Proteomes" id="UP001312908"/>
    </source>
</evidence>
<dbReference type="RefSeq" id="WP_394818480.1">
    <property type="nucleotide sequence ID" value="NZ_JAWJZY010000001.1"/>
</dbReference>
<dbReference type="EMBL" id="JAWJZY010000001">
    <property type="protein sequence ID" value="MEE8657403.1"/>
    <property type="molecule type" value="Genomic_DNA"/>
</dbReference>